<name>A0A834IPB7_RHYFE</name>
<dbReference type="GO" id="GO:0005634">
    <property type="term" value="C:nucleus"/>
    <property type="evidence" value="ECO:0007669"/>
    <property type="project" value="TreeGrafter"/>
</dbReference>
<feature type="region of interest" description="Disordered" evidence="1">
    <location>
        <begin position="698"/>
        <end position="721"/>
    </location>
</feature>
<dbReference type="InterPro" id="IPR031737">
    <property type="entry name" value="CNDH2_C"/>
</dbReference>
<feature type="region of interest" description="Disordered" evidence="1">
    <location>
        <begin position="545"/>
        <end position="569"/>
    </location>
</feature>
<evidence type="ECO:0000256" key="1">
    <source>
        <dbReference type="SAM" id="MobiDB-lite"/>
    </source>
</evidence>
<dbReference type="GO" id="GO:0000796">
    <property type="term" value="C:condensin complex"/>
    <property type="evidence" value="ECO:0007669"/>
    <property type="project" value="TreeGrafter"/>
</dbReference>
<dbReference type="PANTHER" id="PTHR14324">
    <property type="entry name" value="CONDENSIN-2 COMPLEX SUBUNIT H2"/>
    <property type="match status" value="1"/>
</dbReference>
<dbReference type="GO" id="GO:0051306">
    <property type="term" value="P:mitotic sister chromatid separation"/>
    <property type="evidence" value="ECO:0007669"/>
    <property type="project" value="TreeGrafter"/>
</dbReference>
<dbReference type="PANTHER" id="PTHR14324:SF3">
    <property type="entry name" value="CONDENSIN-2 COMPLEX SUBUNIT H2"/>
    <property type="match status" value="1"/>
</dbReference>
<dbReference type="Proteomes" id="UP000625711">
    <property type="component" value="Unassembled WGS sequence"/>
</dbReference>
<organism evidence="3 4">
    <name type="scientific">Rhynchophorus ferrugineus</name>
    <name type="common">Red palm weevil</name>
    <name type="synonym">Curculio ferrugineus</name>
    <dbReference type="NCBI Taxonomy" id="354439"/>
    <lineage>
        <taxon>Eukaryota</taxon>
        <taxon>Metazoa</taxon>
        <taxon>Ecdysozoa</taxon>
        <taxon>Arthropoda</taxon>
        <taxon>Hexapoda</taxon>
        <taxon>Insecta</taxon>
        <taxon>Pterygota</taxon>
        <taxon>Neoptera</taxon>
        <taxon>Endopterygota</taxon>
        <taxon>Coleoptera</taxon>
        <taxon>Polyphaga</taxon>
        <taxon>Cucujiformia</taxon>
        <taxon>Curculionidae</taxon>
        <taxon>Dryophthorinae</taxon>
        <taxon>Rhynchophorus</taxon>
    </lineage>
</organism>
<dbReference type="AlphaFoldDB" id="A0A834IPB7"/>
<evidence type="ECO:0000259" key="2">
    <source>
        <dbReference type="Pfam" id="PF16858"/>
    </source>
</evidence>
<comment type="caution">
    <text evidence="3">The sequence shown here is derived from an EMBL/GenBank/DDBJ whole genome shotgun (WGS) entry which is preliminary data.</text>
</comment>
<gene>
    <name evidence="3" type="ORF">GWI33_002643</name>
</gene>
<keyword evidence="4" id="KW-1185">Reference proteome</keyword>
<dbReference type="Pfam" id="PF16858">
    <property type="entry name" value="CNDH2_C"/>
    <property type="match status" value="1"/>
</dbReference>
<feature type="region of interest" description="Disordered" evidence="1">
    <location>
        <begin position="130"/>
        <end position="154"/>
    </location>
</feature>
<feature type="region of interest" description="Disordered" evidence="1">
    <location>
        <begin position="596"/>
        <end position="659"/>
    </location>
</feature>
<feature type="compositionally biased region" description="Basic and acidic residues" evidence="1">
    <location>
        <begin position="711"/>
        <end position="721"/>
    </location>
</feature>
<proteinExistence type="predicted"/>
<feature type="domain" description="Condensin-2 complex subunit H2 C-terminal" evidence="2">
    <location>
        <begin position="716"/>
        <end position="822"/>
    </location>
</feature>
<sequence>MDEEEEISLLDCKTPKGQLVTLLGQKLKKPEIDDCLGEVLEKFMDLSNQQTTYLDNGIFQINFAEDALLLQSCGWLYGKMVDKLWEYLLDFHKRMVTYDESVVNNSGDCNKKKARQLELAKLEERLNRGKRKKVSLVDPQAEQKSHDDSSEGQDLFDKTDLFEDCGLEQDITFDYNFEIFNEWQDIQKTCSAEKKRQGSVLVEQYNRQQYRLKPYNLPLGNDIVYDLNDPEDFNTREGRLIDEDFTVAKLRLAYVLKKKWLMKNNIDANAPYNSYKQDYEKYQGDYFQFEKRKIQNLPQRTSDDLLKFYKILERKEEQAREAQMKLRKCGVRDLPDISFENLILEPLKEGYQGDYDPYIPEDVDIADGCADHETELSNLFVDSSKTLETDSSIKDKLRSDSGYFDGGFEADDDSDEEENGNVRISENITDDTGIETTECQSSSLIEKIQELSNVNRIDPNPGENGAINENTVFASTEQLSTILRSTSREERIITGDGVIEKNDNVVAIVYNKDSCTQSNLCSNSLIISLQMEKTKLPVKGILKNQEQKRKVDDKINKSHLESPKRRKLSEKQIEHLKKSLISTVKNLKFESFYSNNYQPENGEGDIQPVDYESDLDGSDYLVDREPNPAKAVHNTCGYDGNHEGSPISDNESPPSPRLLETREEPTLSFLNESHVNGNAVLDLSRDFISEISKNSGIPREELSSCNQTNEPKTRNEEEREKARERVAQWKDYITPKLKRLNENDFDIHEYGSKIIDNMAENETRNFGDLVNGKSSAEVVRYFISTLQLANTMNVEICGAKQGEISNDTFHIKLLSKERHHEHIQEYQAPSIENLKQKLEKVKQIEKNSRLHGGKSKVSNVSKPIQICPKPPSNNRKSQSFKKITVSRFQEQPSTSRQADHVDKLFESENATVKRKSNALNSPMLSSKIKRIFEFLPPLPDSSRLHETSRGSNLSRFSTDSGFMASFDDEFDSVLSSSLNQTSPKPCNILNVQRIPVSQKCPPDASWEKRDRQ</sequence>
<accession>A0A834IPB7</accession>
<protein>
    <recommendedName>
        <fullName evidence="2">Condensin-2 complex subunit H2 C-terminal domain-containing protein</fullName>
    </recommendedName>
</protein>
<dbReference type="GO" id="GO:0010032">
    <property type="term" value="P:meiotic chromosome condensation"/>
    <property type="evidence" value="ECO:0007669"/>
    <property type="project" value="TreeGrafter"/>
</dbReference>
<dbReference type="GO" id="GO:0003682">
    <property type="term" value="F:chromatin binding"/>
    <property type="evidence" value="ECO:0007669"/>
    <property type="project" value="TreeGrafter"/>
</dbReference>
<evidence type="ECO:0000313" key="4">
    <source>
        <dbReference type="Proteomes" id="UP000625711"/>
    </source>
</evidence>
<evidence type="ECO:0000313" key="3">
    <source>
        <dbReference type="EMBL" id="KAF7282468.1"/>
    </source>
</evidence>
<reference evidence="3" key="1">
    <citation type="submission" date="2020-08" db="EMBL/GenBank/DDBJ databases">
        <title>Genome sequencing and assembly of the red palm weevil Rhynchophorus ferrugineus.</title>
        <authorList>
            <person name="Dias G.B."/>
            <person name="Bergman C.M."/>
            <person name="Manee M."/>
        </authorList>
    </citation>
    <scope>NUCLEOTIDE SEQUENCE</scope>
    <source>
        <strain evidence="3">AA-2017</strain>
        <tissue evidence="3">Whole larva</tissue>
    </source>
</reference>
<feature type="compositionally biased region" description="Basic and acidic residues" evidence="1">
    <location>
        <begin position="141"/>
        <end position="154"/>
    </location>
</feature>
<dbReference type="OrthoDB" id="10038475at2759"/>
<feature type="region of interest" description="Disordered" evidence="1">
    <location>
        <begin position="848"/>
        <end position="878"/>
    </location>
</feature>
<dbReference type="EMBL" id="JAACXV010000173">
    <property type="protein sequence ID" value="KAF7282468.1"/>
    <property type="molecule type" value="Genomic_DNA"/>
</dbReference>
<dbReference type="InterPro" id="IPR031739">
    <property type="entry name" value="Ncaph2"/>
</dbReference>